<dbReference type="EMBL" id="CP002282">
    <property type="protein sequence ID" value="ADO84252.1"/>
    <property type="molecule type" value="Genomic_DNA"/>
</dbReference>
<dbReference type="Proteomes" id="UP000006875">
    <property type="component" value="Plasmid pILYOP01"/>
</dbReference>
<geneLocation type="plasmid" evidence="19 20">
    <name>pILYOP01</name>
</geneLocation>
<reference evidence="19 20" key="1">
    <citation type="journal article" date="2010" name="Stand. Genomic Sci.">
        <title>Complete genome sequence of Ilyobacter polytropus type strain (CuHbu1).</title>
        <authorList>
            <person name="Sikorski J."/>
            <person name="Chertkov O."/>
            <person name="Lapidus A."/>
            <person name="Nolan M."/>
            <person name="Lucas S."/>
            <person name="Del Rio T.G."/>
            <person name="Tice H."/>
            <person name="Cheng J.F."/>
            <person name="Tapia R."/>
            <person name="Han C."/>
            <person name="Goodwin L."/>
            <person name="Pitluck S."/>
            <person name="Liolios K."/>
            <person name="Ivanova N."/>
            <person name="Mavromatis K."/>
            <person name="Mikhailova N."/>
            <person name="Pati A."/>
            <person name="Chen A."/>
            <person name="Palaniappan K."/>
            <person name="Land M."/>
            <person name="Hauser L."/>
            <person name="Chang Y.J."/>
            <person name="Jeffries C.D."/>
            <person name="Brambilla E."/>
            <person name="Yasawong M."/>
            <person name="Rohde M."/>
            <person name="Pukall R."/>
            <person name="Spring S."/>
            <person name="Goker M."/>
            <person name="Woyke T."/>
            <person name="Bristow J."/>
            <person name="Eisen J.A."/>
            <person name="Markowitz V."/>
            <person name="Hugenholtz P."/>
            <person name="Kyrpides N.C."/>
            <person name="Klenk H.P."/>
        </authorList>
    </citation>
    <scope>NUCLEOTIDE SEQUENCE [LARGE SCALE GENOMIC DNA]</scope>
    <source>
        <strain evidence="20">ATCC 51220 / DSM 2926 / LMG 16218 / CuHBu1</strain>
        <plasmid evidence="20">pILYOP01</plasmid>
    </source>
</reference>
<keyword evidence="10" id="KW-0238">DNA-binding</keyword>
<evidence type="ECO:0000256" key="1">
    <source>
        <dbReference type="ARBA" id="ARBA00000563"/>
    </source>
</evidence>
<dbReference type="KEGG" id="ipo:Ilyop_2493"/>
<dbReference type="PROSITE" id="PS51785">
    <property type="entry name" value="EXOI_C"/>
    <property type="match status" value="1"/>
</dbReference>
<dbReference type="FunFam" id="3.30.420.10:FF:000033">
    <property type="entry name" value="Exodeoxyribonuclease I"/>
    <property type="match status" value="1"/>
</dbReference>
<dbReference type="InterPro" id="IPR013620">
    <property type="entry name" value="Exonuc_1_SH3"/>
</dbReference>
<feature type="domain" description="ExoI SH3-like" evidence="17">
    <location>
        <begin position="195"/>
        <end position="350"/>
    </location>
</feature>
<dbReference type="EC" id="3.1.11.1" evidence="2"/>
<dbReference type="GO" id="GO:0003677">
    <property type="term" value="F:DNA binding"/>
    <property type="evidence" value="ECO:0007669"/>
    <property type="project" value="UniProtKB-KW"/>
</dbReference>
<comment type="cofactor">
    <cofactor evidence="15">
        <name>Mg(2+)</name>
        <dbReference type="ChEBI" id="CHEBI:18420"/>
    </cofactor>
    <text evidence="15">Binds 2 Mg(2+) ions per monomer.</text>
</comment>
<dbReference type="PIRSF" id="PIRSF000977">
    <property type="entry name" value="Exodeoxyribonuclease_I"/>
    <property type="match status" value="1"/>
</dbReference>
<dbReference type="Pfam" id="PF26016">
    <property type="entry name" value="ExoI_C"/>
    <property type="match status" value="1"/>
</dbReference>
<dbReference type="Pfam" id="PF08411">
    <property type="entry name" value="ExoI_SH3"/>
    <property type="match status" value="1"/>
</dbReference>
<dbReference type="Gene3D" id="1.20.1280.70">
    <property type="entry name" value="Exonuclease ExoI, domain 3"/>
    <property type="match status" value="1"/>
</dbReference>
<dbReference type="PROSITE" id="PS51784">
    <property type="entry name" value="EXOI_SH3"/>
    <property type="match status" value="1"/>
</dbReference>
<keyword evidence="5 15" id="KW-0479">Metal-binding</keyword>
<dbReference type="GO" id="GO:0046872">
    <property type="term" value="F:metal ion binding"/>
    <property type="evidence" value="ECO:0007669"/>
    <property type="project" value="UniProtKB-KW"/>
</dbReference>
<evidence type="ECO:0000256" key="8">
    <source>
        <dbReference type="ARBA" id="ARBA00022839"/>
    </source>
</evidence>
<evidence type="ECO:0000256" key="5">
    <source>
        <dbReference type="ARBA" id="ARBA00022723"/>
    </source>
</evidence>
<keyword evidence="4" id="KW-0540">Nuclease</keyword>
<keyword evidence="11" id="KW-0234">DNA repair</keyword>
<gene>
    <name evidence="19" type="ordered locus">Ilyop_2493</name>
</gene>
<keyword evidence="9 15" id="KW-0460">Magnesium</keyword>
<evidence type="ECO:0000313" key="19">
    <source>
        <dbReference type="EMBL" id="ADO84252.1"/>
    </source>
</evidence>
<dbReference type="RefSeq" id="WP_013388911.1">
    <property type="nucleotide sequence ID" value="NC_014633.1"/>
</dbReference>
<evidence type="ECO:0000256" key="12">
    <source>
        <dbReference type="ARBA" id="ARBA00031220"/>
    </source>
</evidence>
<dbReference type="AlphaFoldDB" id="E3HDR6"/>
<dbReference type="InterPro" id="IPR023607">
    <property type="entry name" value="Exodeoxyribonuclease_I"/>
</dbReference>
<evidence type="ECO:0000256" key="7">
    <source>
        <dbReference type="ARBA" id="ARBA00022801"/>
    </source>
</evidence>
<dbReference type="Gene3D" id="3.30.420.10">
    <property type="entry name" value="Ribonuclease H-like superfamily/Ribonuclease H"/>
    <property type="match status" value="1"/>
</dbReference>
<dbReference type="InterPro" id="IPR013520">
    <property type="entry name" value="Ribonucl_H"/>
</dbReference>
<evidence type="ECO:0000256" key="2">
    <source>
        <dbReference type="ARBA" id="ARBA00012108"/>
    </source>
</evidence>
<evidence type="ECO:0000259" key="17">
    <source>
        <dbReference type="PROSITE" id="PS51784"/>
    </source>
</evidence>
<dbReference type="InterPro" id="IPR058561">
    <property type="entry name" value="Exonuc_1_C"/>
</dbReference>
<name>E3HDR6_ILYPC</name>
<evidence type="ECO:0000259" key="18">
    <source>
        <dbReference type="PROSITE" id="PS51785"/>
    </source>
</evidence>
<dbReference type="CDD" id="cd06138">
    <property type="entry name" value="ExoI_N"/>
    <property type="match status" value="1"/>
</dbReference>
<dbReference type="NCBIfam" id="NF008746">
    <property type="entry name" value="PRK11779.1"/>
    <property type="match status" value="1"/>
</dbReference>
<sequence length="487" mass="57938">MKKTYLWYDYETFGADPKRDRISQFAGVRTDMDFKVVDEMVYYCKVAEDYLPNPEASIITGITPKESNEKGITENELAEILFKEFTKEGTVTIGYNSIKFDDEVTRNLFYRTFRDPYEREWKNNCSRWDFMRAILGVYVMKPELLKWPLKDDGRPSFRLEELSIANGIIHENAHDAKSDVYATIGLAELISKKSPNVFDYFFNLRDKDFVKSELSKDELFLHIDFGYGYDRGYASIIYKIGDFINQGDKNAFLFIDILSDVENLEKMDFDEIKEYLYYSNEKLEEIGITRPGLKQIRINQSPLVIPYNNLREKPKFLEEISVNLKYKMEKIKKLSAKRKEEFLNVFTREKDKVKIDADLDIYGSFASQWDKKEMAAMHRENYQYIPKFKDKKYKELYFRFIGRNMPEILTEDEMSEWKRHCYKCISNEREGFQNIDSLKNEILELEKKYRGEKEKIKILKDIKIYAENLEKELKVDPIKPGEQLKMF</sequence>
<dbReference type="OrthoDB" id="9803925at2"/>
<dbReference type="Pfam" id="PF00929">
    <property type="entry name" value="RNase_T"/>
    <property type="match status" value="1"/>
</dbReference>
<feature type="binding site" evidence="14">
    <location>
        <position position="158"/>
    </location>
    <ligand>
        <name>substrate</name>
    </ligand>
</feature>
<comment type="catalytic activity">
    <reaction evidence="1">
        <text>Exonucleolytic cleavage in the 3'- to 5'-direction to yield nucleoside 5'-phosphates.</text>
        <dbReference type="EC" id="3.1.11.1"/>
    </reaction>
</comment>
<protein>
    <recommendedName>
        <fullName evidence="3">Exodeoxyribonuclease I</fullName>
        <ecNumber evidence="2">3.1.11.1</ecNumber>
    </recommendedName>
    <alternativeName>
        <fullName evidence="12">DNA deoxyribophosphodiesterase</fullName>
    </alternativeName>
</protein>
<feature type="binding site" evidence="15">
    <location>
        <position position="9"/>
    </location>
    <ligand>
        <name>Mg(2+)</name>
        <dbReference type="ChEBI" id="CHEBI:18420"/>
        <label>1</label>
    </ligand>
</feature>
<dbReference type="HOGENOM" id="CLU_043508_1_1_0"/>
<evidence type="ECO:0000313" key="20">
    <source>
        <dbReference type="Proteomes" id="UP000006875"/>
    </source>
</evidence>
<dbReference type="GO" id="GO:0006281">
    <property type="term" value="P:DNA repair"/>
    <property type="evidence" value="ECO:0007669"/>
    <property type="project" value="UniProtKB-KW"/>
</dbReference>
<dbReference type="InterPro" id="IPR038649">
    <property type="entry name" value="EXOI_SH3_sf"/>
</dbReference>
<feature type="coiled-coil region" evidence="16">
    <location>
        <begin position="428"/>
        <end position="462"/>
    </location>
</feature>
<evidence type="ECO:0000256" key="3">
    <source>
        <dbReference type="ARBA" id="ARBA00019900"/>
    </source>
</evidence>
<feature type="binding site" evidence="15">
    <location>
        <position position="179"/>
    </location>
    <ligand>
        <name>Mg(2+)</name>
        <dbReference type="ChEBI" id="CHEBI:18420"/>
        <label>2</label>
    </ligand>
</feature>
<keyword evidence="8" id="KW-0269">Exonuclease</keyword>
<evidence type="ECO:0000256" key="14">
    <source>
        <dbReference type="PIRSR" id="PIRSR000977-1"/>
    </source>
</evidence>
<evidence type="ECO:0000256" key="13">
    <source>
        <dbReference type="ARBA" id="ARBA00046792"/>
    </source>
</evidence>
<evidence type="ECO:0000256" key="10">
    <source>
        <dbReference type="ARBA" id="ARBA00023125"/>
    </source>
</evidence>
<comment type="subunit">
    <text evidence="13">Monomer. Interacts with ssb (via C-terminus); this interaction stimulates the exonuclease activity by recruiting the enzyme to its substrate.</text>
</comment>
<keyword evidence="6" id="KW-0227">DNA damage</keyword>
<keyword evidence="19" id="KW-0614">Plasmid</keyword>
<evidence type="ECO:0000256" key="6">
    <source>
        <dbReference type="ARBA" id="ARBA00022763"/>
    </source>
</evidence>
<accession>E3HDR6</accession>
<keyword evidence="16" id="KW-0175">Coiled coil</keyword>
<feature type="binding site" evidence="15">
    <location>
        <position position="11"/>
    </location>
    <ligand>
        <name>Mg(2+)</name>
        <dbReference type="ChEBI" id="CHEBI:18420"/>
        <label>2</label>
    </ligand>
</feature>
<evidence type="ECO:0000256" key="11">
    <source>
        <dbReference type="ARBA" id="ARBA00023204"/>
    </source>
</evidence>
<organism evidence="19 20">
    <name type="scientific">Ilyobacter polytropus (strain ATCC 51220 / DSM 2926 / LMG 16218 / CuHBu1)</name>
    <dbReference type="NCBI Taxonomy" id="572544"/>
    <lineage>
        <taxon>Bacteria</taxon>
        <taxon>Fusobacteriati</taxon>
        <taxon>Fusobacteriota</taxon>
        <taxon>Fusobacteriia</taxon>
        <taxon>Fusobacteriales</taxon>
        <taxon>Fusobacteriaceae</taxon>
        <taxon>Ilyobacter</taxon>
    </lineage>
</organism>
<dbReference type="InterPro" id="IPR036397">
    <property type="entry name" value="RNaseH_sf"/>
</dbReference>
<feature type="binding site" evidence="14">
    <location>
        <position position="11"/>
    </location>
    <ligand>
        <name>substrate</name>
    </ligand>
</feature>
<dbReference type="InterPro" id="IPR034747">
    <property type="entry name" value="EXOI_SH3"/>
</dbReference>
<dbReference type="Gene3D" id="3.30.1520.20">
    <property type="entry name" value="Exonuclease ExoI, domain 2"/>
    <property type="match status" value="1"/>
</dbReference>
<evidence type="ECO:0000256" key="4">
    <source>
        <dbReference type="ARBA" id="ARBA00022722"/>
    </source>
</evidence>
<dbReference type="GO" id="GO:0008310">
    <property type="term" value="F:single-stranded DNA 3'-5' DNA exonuclease activity"/>
    <property type="evidence" value="ECO:0007669"/>
    <property type="project" value="UniProtKB-EC"/>
</dbReference>
<keyword evidence="7 19" id="KW-0378">Hydrolase</keyword>
<evidence type="ECO:0000256" key="15">
    <source>
        <dbReference type="PIRSR" id="PIRSR000977-2"/>
    </source>
</evidence>
<dbReference type="SMART" id="SM00479">
    <property type="entry name" value="EXOIII"/>
    <property type="match status" value="1"/>
</dbReference>
<keyword evidence="20" id="KW-1185">Reference proteome</keyword>
<evidence type="ECO:0000256" key="9">
    <source>
        <dbReference type="ARBA" id="ARBA00022842"/>
    </source>
</evidence>
<feature type="domain" description="ExoI C-terminal" evidence="18">
    <location>
        <begin position="353"/>
        <end position="470"/>
    </location>
</feature>
<dbReference type="SUPFAM" id="SSF53098">
    <property type="entry name" value="Ribonuclease H-like"/>
    <property type="match status" value="1"/>
</dbReference>
<dbReference type="InterPro" id="IPR012337">
    <property type="entry name" value="RNaseH-like_sf"/>
</dbReference>
<proteinExistence type="predicted"/>
<evidence type="ECO:0000256" key="16">
    <source>
        <dbReference type="SAM" id="Coils"/>
    </source>
</evidence>